<reference evidence="1" key="2">
    <citation type="submission" date="2020-09" db="EMBL/GenBank/DDBJ databases">
        <authorList>
            <person name="Sun Q."/>
            <person name="Ohkuma M."/>
        </authorList>
    </citation>
    <scope>NUCLEOTIDE SEQUENCE</scope>
    <source>
        <strain evidence="1">JCM 3313</strain>
    </source>
</reference>
<dbReference type="Proteomes" id="UP000639606">
    <property type="component" value="Unassembled WGS sequence"/>
</dbReference>
<protein>
    <submittedName>
        <fullName evidence="1">Uncharacterized protein</fullName>
    </submittedName>
</protein>
<evidence type="ECO:0000313" key="2">
    <source>
        <dbReference type="Proteomes" id="UP000639606"/>
    </source>
</evidence>
<dbReference type="RefSeq" id="WP_229796200.1">
    <property type="nucleotide sequence ID" value="NZ_BMRG01000017.1"/>
</dbReference>
<name>A0A918ARG4_9PSEU</name>
<reference evidence="1" key="1">
    <citation type="journal article" date="2014" name="Int. J. Syst. Evol. Microbiol.">
        <title>Complete genome sequence of Corynebacterium casei LMG S-19264T (=DSM 44701T), isolated from a smear-ripened cheese.</title>
        <authorList>
            <consortium name="US DOE Joint Genome Institute (JGI-PGF)"/>
            <person name="Walter F."/>
            <person name="Albersmeier A."/>
            <person name="Kalinowski J."/>
            <person name="Ruckert C."/>
        </authorList>
    </citation>
    <scope>NUCLEOTIDE SEQUENCE</scope>
    <source>
        <strain evidence="1">JCM 3313</strain>
    </source>
</reference>
<organism evidence="1 2">
    <name type="scientific">Saccharothrix coeruleofusca</name>
    <dbReference type="NCBI Taxonomy" id="33919"/>
    <lineage>
        <taxon>Bacteria</taxon>
        <taxon>Bacillati</taxon>
        <taxon>Actinomycetota</taxon>
        <taxon>Actinomycetes</taxon>
        <taxon>Pseudonocardiales</taxon>
        <taxon>Pseudonocardiaceae</taxon>
        <taxon>Saccharothrix</taxon>
    </lineage>
</organism>
<dbReference type="EMBL" id="BMRG01000017">
    <property type="protein sequence ID" value="GGP77564.1"/>
    <property type="molecule type" value="Genomic_DNA"/>
</dbReference>
<accession>A0A918ARG4</accession>
<proteinExistence type="predicted"/>
<keyword evidence="2" id="KW-1185">Reference proteome</keyword>
<sequence length="115" mass="12521">MSLAISGAAVEVPTEVRRELTGPVVAALSGGRVEVECGAYGEHTRMEGRGGWVRWSWTTTRRCARASRTGCRRARRRSGAKYETCVLQAAREGSKVAAASYDKGDGYDKSPVIWK</sequence>
<dbReference type="AlphaFoldDB" id="A0A918ARG4"/>
<comment type="caution">
    <text evidence="1">The sequence shown here is derived from an EMBL/GenBank/DDBJ whole genome shotgun (WGS) entry which is preliminary data.</text>
</comment>
<gene>
    <name evidence="1" type="ORF">GCM10010185_59100</name>
</gene>
<evidence type="ECO:0000313" key="1">
    <source>
        <dbReference type="EMBL" id="GGP77564.1"/>
    </source>
</evidence>